<dbReference type="SUPFAM" id="SSF52833">
    <property type="entry name" value="Thioredoxin-like"/>
    <property type="match status" value="1"/>
</dbReference>
<dbReference type="PIRSF" id="PIRSF000077">
    <property type="entry name" value="Thioredoxin"/>
    <property type="match status" value="1"/>
</dbReference>
<accession>A0ABT7BXA0</accession>
<gene>
    <name evidence="8" type="ORF">PMH09_06880</name>
</gene>
<keyword evidence="3" id="KW-0249">Electron transport</keyword>
<protein>
    <recommendedName>
        <fullName evidence="6">Thioredoxin</fullName>
    </recommendedName>
</protein>
<keyword evidence="4" id="KW-1015">Disulfide bond</keyword>
<keyword evidence="2" id="KW-0813">Transport</keyword>
<dbReference type="PANTHER" id="PTHR45663">
    <property type="entry name" value="GEO12009P1"/>
    <property type="match status" value="1"/>
</dbReference>
<dbReference type="EMBL" id="JAQOSQ010000004">
    <property type="protein sequence ID" value="MDJ1182918.1"/>
    <property type="molecule type" value="Genomic_DNA"/>
</dbReference>
<name>A0ABT7BXA0_9CYAN</name>
<dbReference type="InterPro" id="IPR013766">
    <property type="entry name" value="Thioredoxin_domain"/>
</dbReference>
<dbReference type="Gene3D" id="3.40.30.10">
    <property type="entry name" value="Glutaredoxin"/>
    <property type="match status" value="1"/>
</dbReference>
<dbReference type="RefSeq" id="WP_283757569.1">
    <property type="nucleotide sequence ID" value="NZ_JAQOSQ010000004.1"/>
</dbReference>
<evidence type="ECO:0000313" key="9">
    <source>
        <dbReference type="Proteomes" id="UP001232992"/>
    </source>
</evidence>
<dbReference type="PROSITE" id="PS00194">
    <property type="entry name" value="THIOREDOXIN_1"/>
    <property type="match status" value="1"/>
</dbReference>
<evidence type="ECO:0000256" key="3">
    <source>
        <dbReference type="ARBA" id="ARBA00022982"/>
    </source>
</evidence>
<dbReference type="PRINTS" id="PR00421">
    <property type="entry name" value="THIOREDOXIN"/>
</dbReference>
<dbReference type="CDD" id="cd02947">
    <property type="entry name" value="TRX_family"/>
    <property type="match status" value="1"/>
</dbReference>
<organism evidence="8 9">
    <name type="scientific">Roseofilum casamattae BLCC-M143</name>
    <dbReference type="NCBI Taxonomy" id="3022442"/>
    <lineage>
        <taxon>Bacteria</taxon>
        <taxon>Bacillati</taxon>
        <taxon>Cyanobacteriota</taxon>
        <taxon>Cyanophyceae</taxon>
        <taxon>Desertifilales</taxon>
        <taxon>Desertifilaceae</taxon>
        <taxon>Roseofilum</taxon>
        <taxon>Roseofilum casamattae</taxon>
    </lineage>
</organism>
<evidence type="ECO:0000256" key="5">
    <source>
        <dbReference type="ARBA" id="ARBA00023284"/>
    </source>
</evidence>
<sequence>MSTPIAITDAEFAAEVLNASSPVLVYFWDEWCGPCRLVSPSIDQIAAEYGDRLKVVKMQVDPNPETVKAYAVEGVPGLRLFQHGEVTASTEGAKTKQQLVDLVESNL</sequence>
<keyword evidence="5" id="KW-0676">Redox-active center</keyword>
<dbReference type="PANTHER" id="PTHR45663:SF11">
    <property type="entry name" value="GEO12009P1"/>
    <property type="match status" value="1"/>
</dbReference>
<dbReference type="PROSITE" id="PS51352">
    <property type="entry name" value="THIOREDOXIN_2"/>
    <property type="match status" value="1"/>
</dbReference>
<evidence type="ECO:0000259" key="7">
    <source>
        <dbReference type="PROSITE" id="PS51352"/>
    </source>
</evidence>
<reference evidence="8 9" key="1">
    <citation type="submission" date="2023-01" db="EMBL/GenBank/DDBJ databases">
        <title>Novel diversity within Roseofilum (Cyanobacteria; Desertifilaceae) from marine benthic mats with descriptions of four novel species.</title>
        <authorList>
            <person name="Wang Y."/>
            <person name="Berthold D.E."/>
            <person name="Hu J."/>
            <person name="Lefler F.W."/>
            <person name="Laughinghouse H.D. IV."/>
        </authorList>
    </citation>
    <scope>NUCLEOTIDE SEQUENCE [LARGE SCALE GENOMIC DNA]</scope>
    <source>
        <strain evidence="8 9">BLCC-M143</strain>
    </source>
</reference>
<evidence type="ECO:0000256" key="2">
    <source>
        <dbReference type="ARBA" id="ARBA00022448"/>
    </source>
</evidence>
<dbReference type="InterPro" id="IPR005746">
    <property type="entry name" value="Thioredoxin"/>
</dbReference>
<dbReference type="InterPro" id="IPR017937">
    <property type="entry name" value="Thioredoxin_CS"/>
</dbReference>
<evidence type="ECO:0000313" key="8">
    <source>
        <dbReference type="EMBL" id="MDJ1182918.1"/>
    </source>
</evidence>
<feature type="domain" description="Thioredoxin" evidence="7">
    <location>
        <begin position="3"/>
        <end position="107"/>
    </location>
</feature>
<dbReference type="Proteomes" id="UP001232992">
    <property type="component" value="Unassembled WGS sequence"/>
</dbReference>
<comment type="caution">
    <text evidence="8">The sequence shown here is derived from an EMBL/GenBank/DDBJ whole genome shotgun (WGS) entry which is preliminary data.</text>
</comment>
<comment type="similarity">
    <text evidence="1 6">Belongs to the thioredoxin family.</text>
</comment>
<evidence type="ECO:0000256" key="6">
    <source>
        <dbReference type="PIRNR" id="PIRNR000077"/>
    </source>
</evidence>
<dbReference type="Pfam" id="PF00085">
    <property type="entry name" value="Thioredoxin"/>
    <property type="match status" value="1"/>
</dbReference>
<evidence type="ECO:0000256" key="1">
    <source>
        <dbReference type="ARBA" id="ARBA00008987"/>
    </source>
</evidence>
<keyword evidence="9" id="KW-1185">Reference proteome</keyword>
<proteinExistence type="inferred from homology"/>
<dbReference type="InterPro" id="IPR036249">
    <property type="entry name" value="Thioredoxin-like_sf"/>
</dbReference>
<evidence type="ECO:0000256" key="4">
    <source>
        <dbReference type="ARBA" id="ARBA00023157"/>
    </source>
</evidence>